<dbReference type="PANTHER" id="PTHR14453">
    <property type="entry name" value="PARP/ZINC FINGER CCCH TYPE DOMAIN CONTAINING PROTEIN"/>
    <property type="match status" value="1"/>
</dbReference>
<dbReference type="GO" id="GO:0005737">
    <property type="term" value="C:cytoplasm"/>
    <property type="evidence" value="ECO:0007669"/>
    <property type="project" value="TreeGrafter"/>
</dbReference>
<dbReference type="Gene3D" id="3.30.720.50">
    <property type="match status" value="1"/>
</dbReference>
<gene>
    <name evidence="9" type="ORF">F7725_013973</name>
</gene>
<dbReference type="Pfam" id="PF01661">
    <property type="entry name" value="Macro"/>
    <property type="match status" value="1"/>
</dbReference>
<feature type="domain" description="Macro" evidence="8">
    <location>
        <begin position="209"/>
        <end position="386"/>
    </location>
</feature>
<dbReference type="Proteomes" id="UP000518266">
    <property type="component" value="Unassembled WGS sequence"/>
</dbReference>
<comment type="caution">
    <text evidence="9">The sequence shown here is derived from an EMBL/GenBank/DDBJ whole genome shotgun (WGS) entry which is preliminary data.</text>
</comment>
<dbReference type="InterPro" id="IPR054596">
    <property type="entry name" value="PARP14_WWE"/>
</dbReference>
<accession>A0A7J5YUW1</accession>
<evidence type="ECO:0000256" key="2">
    <source>
        <dbReference type="ARBA" id="ARBA00022676"/>
    </source>
</evidence>
<dbReference type="GO" id="GO:1990404">
    <property type="term" value="F:NAD+-protein mono-ADP-ribosyltransferase activity"/>
    <property type="evidence" value="ECO:0007669"/>
    <property type="project" value="TreeGrafter"/>
</dbReference>
<evidence type="ECO:0008006" key="11">
    <source>
        <dbReference type="Google" id="ProtNLM"/>
    </source>
</evidence>
<dbReference type="Pfam" id="PF23254">
    <property type="entry name" value="KH_PARP14_8"/>
    <property type="match status" value="1"/>
</dbReference>
<dbReference type="InterPro" id="IPR052056">
    <property type="entry name" value="Mono-ARTD/PARP"/>
</dbReference>
<dbReference type="InterPro" id="IPR012317">
    <property type="entry name" value="Poly(ADP-ribose)pol_cat_dom"/>
</dbReference>
<dbReference type="OrthoDB" id="6133115at2759"/>
<dbReference type="InterPro" id="IPR057049">
    <property type="entry name" value="PARP14_KH_8"/>
</dbReference>
<dbReference type="AlphaFoldDB" id="A0A7J5YUW1"/>
<dbReference type="PANTHER" id="PTHR14453:SF106">
    <property type="entry name" value="POLY [ADP-RIBOSE] POLYMERASE"/>
    <property type="match status" value="1"/>
</dbReference>
<dbReference type="SMART" id="SM00506">
    <property type="entry name" value="A1pp"/>
    <property type="match status" value="1"/>
</dbReference>
<dbReference type="Pfam" id="PF22005">
    <property type="entry name" value="WWE_1"/>
    <property type="match status" value="1"/>
</dbReference>
<dbReference type="Gene3D" id="3.40.220.10">
    <property type="entry name" value="Leucine Aminopeptidase, subunit E, domain 1"/>
    <property type="match status" value="1"/>
</dbReference>
<organism evidence="9 10">
    <name type="scientific">Dissostichus mawsoni</name>
    <name type="common">Antarctic cod</name>
    <dbReference type="NCBI Taxonomy" id="36200"/>
    <lineage>
        <taxon>Eukaryota</taxon>
        <taxon>Metazoa</taxon>
        <taxon>Chordata</taxon>
        <taxon>Craniata</taxon>
        <taxon>Vertebrata</taxon>
        <taxon>Euteleostomi</taxon>
        <taxon>Actinopterygii</taxon>
        <taxon>Neopterygii</taxon>
        <taxon>Teleostei</taxon>
        <taxon>Neoteleostei</taxon>
        <taxon>Acanthomorphata</taxon>
        <taxon>Eupercaria</taxon>
        <taxon>Perciformes</taxon>
        <taxon>Notothenioidei</taxon>
        <taxon>Nototheniidae</taxon>
        <taxon>Dissostichus</taxon>
    </lineage>
</organism>
<dbReference type="SUPFAM" id="SSF52949">
    <property type="entry name" value="Macro domain-like"/>
    <property type="match status" value="1"/>
</dbReference>
<evidence type="ECO:0000256" key="4">
    <source>
        <dbReference type="ARBA" id="ARBA00023027"/>
    </source>
</evidence>
<dbReference type="Gene3D" id="3.90.228.10">
    <property type="match status" value="2"/>
</dbReference>
<comment type="similarity">
    <text evidence="6">Belongs to the ARTD/PARP family.</text>
</comment>
<evidence type="ECO:0000313" key="10">
    <source>
        <dbReference type="Proteomes" id="UP000518266"/>
    </source>
</evidence>
<dbReference type="GO" id="GO:0003714">
    <property type="term" value="F:transcription corepressor activity"/>
    <property type="evidence" value="ECO:0007669"/>
    <property type="project" value="TreeGrafter"/>
</dbReference>
<dbReference type="InterPro" id="IPR037197">
    <property type="entry name" value="WWE_dom_sf"/>
</dbReference>
<comment type="subcellular location">
    <subcellularLocation>
        <location evidence="1">Nucleus</location>
    </subcellularLocation>
</comment>
<dbReference type="InterPro" id="IPR057045">
    <property type="entry name" value="PARP14_KH_3"/>
</dbReference>
<evidence type="ECO:0000256" key="3">
    <source>
        <dbReference type="ARBA" id="ARBA00022679"/>
    </source>
</evidence>
<keyword evidence="10" id="KW-1185">Reference proteome</keyword>
<dbReference type="SUPFAM" id="SSF56399">
    <property type="entry name" value="ADP-ribosylation"/>
    <property type="match status" value="1"/>
</dbReference>
<dbReference type="EMBL" id="JAAKFY010000008">
    <property type="protein sequence ID" value="KAF3853285.1"/>
    <property type="molecule type" value="Genomic_DNA"/>
</dbReference>
<dbReference type="PROSITE" id="PS51154">
    <property type="entry name" value="MACRO"/>
    <property type="match status" value="1"/>
</dbReference>
<dbReference type="Pfam" id="PF23249">
    <property type="entry name" value="KH_PARP14_3"/>
    <property type="match status" value="1"/>
</dbReference>
<dbReference type="SUPFAM" id="SSF117839">
    <property type="entry name" value="WWE domain"/>
    <property type="match status" value="1"/>
</dbReference>
<feature type="domain" description="PARP catalytic" evidence="7">
    <location>
        <begin position="586"/>
        <end position="763"/>
    </location>
</feature>
<reference evidence="9 10" key="1">
    <citation type="submission" date="2020-03" db="EMBL/GenBank/DDBJ databases">
        <title>Dissostichus mawsoni Genome sequencing and assembly.</title>
        <authorList>
            <person name="Park H."/>
        </authorList>
    </citation>
    <scope>NUCLEOTIDE SEQUENCE [LARGE SCALE GENOMIC DNA]</scope>
    <source>
        <strain evidence="9">DM0001</strain>
        <tissue evidence="9">Muscle</tissue>
    </source>
</reference>
<dbReference type="Pfam" id="PF23253">
    <property type="entry name" value="KH_PARP14_6"/>
    <property type="match status" value="1"/>
</dbReference>
<protein>
    <recommendedName>
        <fullName evidence="11">Poly [ADP-ribose] polymerase</fullName>
    </recommendedName>
</protein>
<keyword evidence="5" id="KW-0539">Nucleus</keyword>
<evidence type="ECO:0000256" key="6">
    <source>
        <dbReference type="ARBA" id="ARBA00024347"/>
    </source>
</evidence>
<dbReference type="InterPro" id="IPR057048">
    <property type="entry name" value="PARP14_KH_6"/>
</dbReference>
<dbReference type="GO" id="GO:0010629">
    <property type="term" value="P:negative regulation of gene expression"/>
    <property type="evidence" value="ECO:0007669"/>
    <property type="project" value="TreeGrafter"/>
</dbReference>
<dbReference type="GO" id="GO:0070212">
    <property type="term" value="P:protein poly-ADP-ribosylation"/>
    <property type="evidence" value="ECO:0007669"/>
    <property type="project" value="TreeGrafter"/>
</dbReference>
<evidence type="ECO:0000259" key="7">
    <source>
        <dbReference type="PROSITE" id="PS51059"/>
    </source>
</evidence>
<dbReference type="GO" id="GO:0005634">
    <property type="term" value="C:nucleus"/>
    <property type="evidence" value="ECO:0007669"/>
    <property type="project" value="UniProtKB-SubCell"/>
</dbReference>
<keyword evidence="2" id="KW-0328">Glycosyltransferase</keyword>
<evidence type="ECO:0000256" key="1">
    <source>
        <dbReference type="ARBA" id="ARBA00004123"/>
    </source>
</evidence>
<evidence type="ECO:0000256" key="5">
    <source>
        <dbReference type="ARBA" id="ARBA00023242"/>
    </source>
</evidence>
<keyword evidence="4" id="KW-0520">NAD</keyword>
<dbReference type="GO" id="GO:0003950">
    <property type="term" value="F:NAD+ poly-ADP-ribosyltransferase activity"/>
    <property type="evidence" value="ECO:0007669"/>
    <property type="project" value="InterPro"/>
</dbReference>
<name>A0A7J5YUW1_DISMA</name>
<sequence length="763" mass="85396">MDMSPAKFYILNQEGLLKAAQDISPDMKISLDEGAQKLTITGLPAEVYKTKSWILERTVGTSKKQLNVPPSKSQSINDVNGFSSQVKETIHVGSFAVVQFIEYKKKQELCSIAKDNAVKVQFDSARPKITLAGAPLHVQKAKFCFQQLTSALSTDNFVVDKPGAKKYFETQGSLFLSTIMTGYSCVVVLCPISQSQQYSASFGQVSSTSLGVYQMQMGQLTLEVSSGDITKEACDVIINSSNKDFSLRSGVSKAILDSAGLTVEQECSRIVSSPSFQSDTFILTSAGLLPSKNIIHIVGQKDPASIKEVVYSVLKYCEDNKFNSVTFPALGTGQGRVRPSDVADAMVDAVVDFVRKKQTRFVHRVKILIFQTDMMSLFHKSMKKREGQEQPSADHLVLENEEFEPAVFQLCADNDMAVKQAKKRIEELIVAEQAQKTITDQYISHLSQEDMDQLKALQRKMTVSIRLERGQEPQIHLEGLTRDVYNTESAIRDIIRKGKRNRKIKALMIKGHVEWQFDFGGIMVPFDDDTNLTLEEAREKKQLGLTITIDNENYHADVMKLNAVSVKGNKQLELLRKELKADDAALPSHWDDMKGDVIKLFPVAAGSQEYTDVETELRNTGLTPNIISIERVQNTILWKSYQLLKKQLDVKNKHNNNNNERKLFHSSGAYYIDLINKRASTAATPEHMGYAKPDTRHHKRMYLAKVLVGDFTTGRPGMINPPIKSSSNTTDLYDSVADNSTNPTIFVIFNDIQAYPEYLITFT</sequence>
<dbReference type="PROSITE" id="PS51059">
    <property type="entry name" value="PARP_CATALYTIC"/>
    <property type="match status" value="1"/>
</dbReference>
<dbReference type="InterPro" id="IPR002589">
    <property type="entry name" value="Macro_dom"/>
</dbReference>
<evidence type="ECO:0000313" key="9">
    <source>
        <dbReference type="EMBL" id="KAF3853285.1"/>
    </source>
</evidence>
<keyword evidence="3" id="KW-0808">Transferase</keyword>
<dbReference type="InterPro" id="IPR043472">
    <property type="entry name" value="Macro_dom-like"/>
</dbReference>
<proteinExistence type="inferred from homology"/>
<evidence type="ECO:0000259" key="8">
    <source>
        <dbReference type="PROSITE" id="PS51154"/>
    </source>
</evidence>